<protein>
    <submittedName>
        <fullName evidence="2">Uncharacterized protein</fullName>
    </submittedName>
</protein>
<feature type="signal peptide" evidence="1">
    <location>
        <begin position="1"/>
        <end position="22"/>
    </location>
</feature>
<accession>A0A0B7FS97</accession>
<organism evidence="2 3">
    <name type="scientific">Thanatephorus cucumeris (strain AG1-IB / isolate 7/3/14)</name>
    <name type="common">Lettuce bottom rot fungus</name>
    <name type="synonym">Rhizoctonia solani</name>
    <dbReference type="NCBI Taxonomy" id="1108050"/>
    <lineage>
        <taxon>Eukaryota</taxon>
        <taxon>Fungi</taxon>
        <taxon>Dikarya</taxon>
        <taxon>Basidiomycota</taxon>
        <taxon>Agaricomycotina</taxon>
        <taxon>Agaricomycetes</taxon>
        <taxon>Cantharellales</taxon>
        <taxon>Ceratobasidiaceae</taxon>
        <taxon>Rhizoctonia</taxon>
        <taxon>Rhizoctonia solani AG-1</taxon>
    </lineage>
</organism>
<reference evidence="2 3" key="1">
    <citation type="submission" date="2014-11" db="EMBL/GenBank/DDBJ databases">
        <authorList>
            <person name="Wibberg Daniel"/>
        </authorList>
    </citation>
    <scope>NUCLEOTIDE SEQUENCE [LARGE SCALE GENOMIC DNA]</scope>
    <source>
        <strain evidence="2">Rhizoctonia solani AG1-IB 7/3/14</strain>
    </source>
</reference>
<dbReference type="OrthoDB" id="3166747at2759"/>
<keyword evidence="3" id="KW-1185">Reference proteome</keyword>
<name>A0A0B7FS97_THACB</name>
<sequence length="186" mass="20142">MISSRFVSIMFFMLSMSFLVCAVPVREGQSTTGAIERRDTGITGSLTLLEGMTRKQLDESMRITSAESAASLLNTTTTNIRSTTGFMVKKVKINPDSPGSTDYAVRTASTMSLCVKMINIFCQKFGYDVIAPYAANVDCAFAGLIRKNAELNVNGTQTIAQKIDVKPEALKNANLVESAKLLGFCV</sequence>
<dbReference type="AlphaFoldDB" id="A0A0B7FS97"/>
<keyword evidence="1" id="KW-0732">Signal</keyword>
<dbReference type="Proteomes" id="UP000059188">
    <property type="component" value="Unassembled WGS sequence"/>
</dbReference>
<feature type="chain" id="PRO_5002130829" evidence="1">
    <location>
        <begin position="23"/>
        <end position="186"/>
    </location>
</feature>
<evidence type="ECO:0000313" key="2">
    <source>
        <dbReference type="EMBL" id="CEL60550.1"/>
    </source>
</evidence>
<gene>
    <name evidence="2" type="ORF">RSOLAG1IB_09732</name>
</gene>
<dbReference type="EMBL" id="LN679148">
    <property type="protein sequence ID" value="CEL60550.1"/>
    <property type="molecule type" value="Genomic_DNA"/>
</dbReference>
<evidence type="ECO:0000256" key="1">
    <source>
        <dbReference type="SAM" id="SignalP"/>
    </source>
</evidence>
<evidence type="ECO:0000313" key="3">
    <source>
        <dbReference type="Proteomes" id="UP000059188"/>
    </source>
</evidence>
<proteinExistence type="predicted"/>